<dbReference type="InterPro" id="IPR015421">
    <property type="entry name" value="PyrdxlP-dep_Trfase_major"/>
</dbReference>
<dbReference type="Pfam" id="PF01212">
    <property type="entry name" value="Beta_elim_lyase"/>
    <property type="match status" value="1"/>
</dbReference>
<evidence type="ECO:0000313" key="6">
    <source>
        <dbReference type="Proteomes" id="UP000011761"/>
    </source>
</evidence>
<dbReference type="SUPFAM" id="SSF53383">
    <property type="entry name" value="PLP-dependent transferases"/>
    <property type="match status" value="1"/>
</dbReference>
<evidence type="ECO:0000256" key="3">
    <source>
        <dbReference type="ARBA" id="ARBA00022898"/>
    </source>
</evidence>
<keyword evidence="3" id="KW-0663">Pyridoxal phosphate</keyword>
<feature type="domain" description="Aromatic amino acid beta-eliminating lyase/threonine aldolase" evidence="4">
    <location>
        <begin position="79"/>
        <end position="308"/>
    </location>
</feature>
<dbReference type="GO" id="GO:0008732">
    <property type="term" value="F:L-allo-threonine aldolase activity"/>
    <property type="evidence" value="ECO:0007669"/>
    <property type="project" value="TreeGrafter"/>
</dbReference>
<keyword evidence="6" id="KW-1185">Reference proteome</keyword>
<name>M2M1E2_BAUPA</name>
<evidence type="ECO:0000256" key="2">
    <source>
        <dbReference type="ARBA" id="ARBA00006966"/>
    </source>
</evidence>
<dbReference type="PANTHER" id="PTHR48097:SF9">
    <property type="entry name" value="L-THREONINE ALDOLASE"/>
    <property type="match status" value="1"/>
</dbReference>
<dbReference type="InterPro" id="IPR001597">
    <property type="entry name" value="ArAA_b-elim_lyase/Thr_aldolase"/>
</dbReference>
<accession>M2M1E2</accession>
<evidence type="ECO:0000313" key="5">
    <source>
        <dbReference type="EMBL" id="EMD00868.1"/>
    </source>
</evidence>
<dbReference type="InterPro" id="IPR015424">
    <property type="entry name" value="PyrdxlP-dep_Trfase"/>
</dbReference>
<dbReference type="Proteomes" id="UP000011761">
    <property type="component" value="Unassembled WGS sequence"/>
</dbReference>
<dbReference type="GO" id="GO:0005829">
    <property type="term" value="C:cytosol"/>
    <property type="evidence" value="ECO:0007669"/>
    <property type="project" value="TreeGrafter"/>
</dbReference>
<dbReference type="OMA" id="LWEIEPY"/>
<dbReference type="GO" id="GO:0006545">
    <property type="term" value="P:glycine biosynthetic process"/>
    <property type="evidence" value="ECO:0007669"/>
    <property type="project" value="TreeGrafter"/>
</dbReference>
<dbReference type="RefSeq" id="XP_007672052.1">
    <property type="nucleotide sequence ID" value="XM_007673862.1"/>
</dbReference>
<dbReference type="HOGENOM" id="CLU_029381_4_0_1"/>
<dbReference type="STRING" id="717646.M2M1E2"/>
<protein>
    <recommendedName>
        <fullName evidence="4">Aromatic amino acid beta-eliminating lyase/threonine aldolase domain-containing protein</fullName>
    </recommendedName>
</protein>
<dbReference type="GO" id="GO:0006567">
    <property type="term" value="P:L-threonine catabolic process"/>
    <property type="evidence" value="ECO:0007669"/>
    <property type="project" value="TreeGrafter"/>
</dbReference>
<dbReference type="AlphaFoldDB" id="M2M1E2"/>
<reference evidence="5 6" key="1">
    <citation type="journal article" date="2012" name="PLoS Pathog.">
        <title>Diverse lifestyles and strategies of plant pathogenesis encoded in the genomes of eighteen Dothideomycetes fungi.</title>
        <authorList>
            <person name="Ohm R.A."/>
            <person name="Feau N."/>
            <person name="Henrissat B."/>
            <person name="Schoch C.L."/>
            <person name="Horwitz B.A."/>
            <person name="Barry K.W."/>
            <person name="Condon B.J."/>
            <person name="Copeland A.C."/>
            <person name="Dhillon B."/>
            <person name="Glaser F."/>
            <person name="Hesse C.N."/>
            <person name="Kosti I."/>
            <person name="LaButti K."/>
            <person name="Lindquist E.A."/>
            <person name="Lucas S."/>
            <person name="Salamov A.A."/>
            <person name="Bradshaw R.E."/>
            <person name="Ciuffetti L."/>
            <person name="Hamelin R.C."/>
            <person name="Kema G.H.J."/>
            <person name="Lawrence C."/>
            <person name="Scott J.A."/>
            <person name="Spatafora J.W."/>
            <person name="Turgeon B.G."/>
            <person name="de Wit P.J.G.M."/>
            <person name="Zhong S."/>
            <person name="Goodwin S.B."/>
            <person name="Grigoriev I.V."/>
        </authorList>
    </citation>
    <scope>NUCLEOTIDE SEQUENCE [LARGE SCALE GENOMIC DNA]</scope>
    <source>
        <strain evidence="5 6">UAMH 10762</strain>
    </source>
</reference>
<dbReference type="GeneID" id="19109541"/>
<dbReference type="eggNOG" id="KOG1368">
    <property type="taxonomic scope" value="Eukaryota"/>
</dbReference>
<evidence type="ECO:0000256" key="1">
    <source>
        <dbReference type="ARBA" id="ARBA00001933"/>
    </source>
</evidence>
<dbReference type="KEGG" id="bcom:BAUCODRAFT_187359"/>
<dbReference type="Gene3D" id="3.40.640.10">
    <property type="entry name" value="Type I PLP-dependent aspartate aminotransferase-like (Major domain)"/>
    <property type="match status" value="1"/>
</dbReference>
<proteinExistence type="inferred from homology"/>
<organism evidence="5 6">
    <name type="scientific">Baudoinia panamericana (strain UAMH 10762)</name>
    <name type="common">Angels' share fungus</name>
    <name type="synonym">Baudoinia compniacensis (strain UAMH 10762)</name>
    <dbReference type="NCBI Taxonomy" id="717646"/>
    <lineage>
        <taxon>Eukaryota</taxon>
        <taxon>Fungi</taxon>
        <taxon>Dikarya</taxon>
        <taxon>Ascomycota</taxon>
        <taxon>Pezizomycotina</taxon>
        <taxon>Dothideomycetes</taxon>
        <taxon>Dothideomycetidae</taxon>
        <taxon>Mycosphaerellales</taxon>
        <taxon>Teratosphaeriaceae</taxon>
        <taxon>Baudoinia</taxon>
    </lineage>
</organism>
<dbReference type="PANTHER" id="PTHR48097">
    <property type="entry name" value="L-THREONINE ALDOLASE-RELATED"/>
    <property type="match status" value="1"/>
</dbReference>
<evidence type="ECO:0000259" key="4">
    <source>
        <dbReference type="Pfam" id="PF01212"/>
    </source>
</evidence>
<gene>
    <name evidence="5" type="ORF">BAUCODRAFT_187359</name>
</gene>
<dbReference type="EMBL" id="KB445550">
    <property type="protein sequence ID" value="EMD00868.1"/>
    <property type="molecule type" value="Genomic_DNA"/>
</dbReference>
<comment type="similarity">
    <text evidence="2">Belongs to the threonine aldolase family.</text>
</comment>
<comment type="cofactor">
    <cofactor evidence="1">
        <name>pyridoxal 5'-phosphate</name>
        <dbReference type="ChEBI" id="CHEBI:597326"/>
    </cofactor>
</comment>
<dbReference type="OrthoDB" id="10261951at2759"/>
<sequence>MANTSTETAIPTADCDKVDEQANIKSEPIQLCLFSEPISATDAFARTARYAADPTEYLREALGSGIFEVRKTMLSLPKTVDMDRYGTGAHKQHFEHHIANFLGKKHALFFVTGVQAQLAALKIYCDRAGRQIAAWHISSHLESAEERSFEALYSLRRVLLGSDPEALPTLDEIKKVLELPETERPAVVVIEVPNRVLGCKTYTFEQLARISHFCKEAGVALHMDGARLWEIEPYYNATAGKSFIDVVSLFDTVYVSFYKALRGITGAMLVSDDESMIDEAKVWQRRAGGNCYSLAFNVTDCERGYNENIGTFSGKRQKMIEIVDAINAATAKYKTPDGRRIVNFVPEKATCCQIHTVFAGFLADELVTARDTVRKATGVSVFERLRPKETVDEKMREERSKQAAKTVLEGANPDKDRQFMEWMITSVNEKLETKVFVDVYVALCNELVKERK</sequence>